<name>M3ATL1_PSEFD</name>
<evidence type="ECO:0000313" key="2">
    <source>
        <dbReference type="EMBL" id="EME80498.1"/>
    </source>
</evidence>
<gene>
    <name evidence="2" type="ORF">MYCFIDRAFT_208605</name>
</gene>
<feature type="compositionally biased region" description="Polar residues" evidence="1">
    <location>
        <begin position="1"/>
        <end position="16"/>
    </location>
</feature>
<dbReference type="VEuPathDB" id="FungiDB:MYCFIDRAFT_208605"/>
<feature type="region of interest" description="Disordered" evidence="1">
    <location>
        <begin position="1"/>
        <end position="64"/>
    </location>
</feature>
<evidence type="ECO:0000313" key="3">
    <source>
        <dbReference type="Proteomes" id="UP000016932"/>
    </source>
</evidence>
<dbReference type="AlphaFoldDB" id="M3ATL1"/>
<dbReference type="EMBL" id="KB446561">
    <property type="protein sequence ID" value="EME80498.1"/>
    <property type="molecule type" value="Genomic_DNA"/>
</dbReference>
<accession>M3ATL1</accession>
<dbReference type="KEGG" id="pfj:MYCFIDRAFT_208605"/>
<reference evidence="2 3" key="1">
    <citation type="journal article" date="2012" name="PLoS Pathog.">
        <title>Diverse lifestyles and strategies of plant pathogenesis encoded in the genomes of eighteen Dothideomycetes fungi.</title>
        <authorList>
            <person name="Ohm R.A."/>
            <person name="Feau N."/>
            <person name="Henrissat B."/>
            <person name="Schoch C.L."/>
            <person name="Horwitz B.A."/>
            <person name="Barry K.W."/>
            <person name="Condon B.J."/>
            <person name="Copeland A.C."/>
            <person name="Dhillon B."/>
            <person name="Glaser F."/>
            <person name="Hesse C.N."/>
            <person name="Kosti I."/>
            <person name="LaButti K."/>
            <person name="Lindquist E.A."/>
            <person name="Lucas S."/>
            <person name="Salamov A.A."/>
            <person name="Bradshaw R.E."/>
            <person name="Ciuffetti L."/>
            <person name="Hamelin R.C."/>
            <person name="Kema G.H.J."/>
            <person name="Lawrence C."/>
            <person name="Scott J.A."/>
            <person name="Spatafora J.W."/>
            <person name="Turgeon B.G."/>
            <person name="de Wit P.J.G.M."/>
            <person name="Zhong S."/>
            <person name="Goodwin S.B."/>
            <person name="Grigoriev I.V."/>
        </authorList>
    </citation>
    <scope>NUCLEOTIDE SEQUENCE [LARGE SCALE GENOMIC DNA]</scope>
    <source>
        <strain evidence="2 3">CIRAD86</strain>
    </source>
</reference>
<sequence>MSHSQQAYDYWQNQPGNYLDRPPPKRRSELVEGRDDRSPGERLLSGRIDEREATRRQSRPKAVTGTQNFLTRLMPRALKLTIDENRRITVSKNPAWRYTSDTRGRILERQMNWNFRKHTPRTAGALIDLIVTNPPLQNVYFLPTPSNLYETPQPDAISGGSPPKVGAPAGHFCMGNPYFGGDPASREPLKRAQLVDLAKFACLAPMAEQ</sequence>
<protein>
    <submittedName>
        <fullName evidence="2">Uncharacterized protein</fullName>
    </submittedName>
</protein>
<feature type="compositionally biased region" description="Basic and acidic residues" evidence="1">
    <location>
        <begin position="22"/>
        <end position="40"/>
    </location>
</feature>
<proteinExistence type="predicted"/>
<organism evidence="2 3">
    <name type="scientific">Pseudocercospora fijiensis (strain CIRAD86)</name>
    <name type="common">Black leaf streak disease fungus</name>
    <name type="synonym">Mycosphaerella fijiensis</name>
    <dbReference type="NCBI Taxonomy" id="383855"/>
    <lineage>
        <taxon>Eukaryota</taxon>
        <taxon>Fungi</taxon>
        <taxon>Dikarya</taxon>
        <taxon>Ascomycota</taxon>
        <taxon>Pezizomycotina</taxon>
        <taxon>Dothideomycetes</taxon>
        <taxon>Dothideomycetidae</taxon>
        <taxon>Mycosphaerellales</taxon>
        <taxon>Mycosphaerellaceae</taxon>
        <taxon>Pseudocercospora</taxon>
    </lineage>
</organism>
<evidence type="ECO:0000256" key="1">
    <source>
        <dbReference type="SAM" id="MobiDB-lite"/>
    </source>
</evidence>
<dbReference type="Proteomes" id="UP000016932">
    <property type="component" value="Unassembled WGS sequence"/>
</dbReference>
<dbReference type="HOGENOM" id="CLU_1315903_0_0_1"/>
<keyword evidence="3" id="KW-1185">Reference proteome</keyword>